<keyword evidence="2" id="KW-1185">Reference proteome</keyword>
<dbReference type="Proteomes" id="UP001189429">
    <property type="component" value="Unassembled WGS sequence"/>
</dbReference>
<organism evidence="1 2">
    <name type="scientific">Prorocentrum cordatum</name>
    <dbReference type="NCBI Taxonomy" id="2364126"/>
    <lineage>
        <taxon>Eukaryota</taxon>
        <taxon>Sar</taxon>
        <taxon>Alveolata</taxon>
        <taxon>Dinophyceae</taxon>
        <taxon>Prorocentrales</taxon>
        <taxon>Prorocentraceae</taxon>
        <taxon>Prorocentrum</taxon>
    </lineage>
</organism>
<proteinExistence type="predicted"/>
<dbReference type="EMBL" id="CAUYUJ010017830">
    <property type="protein sequence ID" value="CAK0878271.1"/>
    <property type="molecule type" value="Genomic_DNA"/>
</dbReference>
<feature type="non-terminal residue" evidence="1">
    <location>
        <position position="1"/>
    </location>
</feature>
<gene>
    <name evidence="1" type="ORF">PCOR1329_LOCUS62088</name>
</gene>
<sequence length="419" mass="46152">KCELAMGGTRQQGFASTRGIRQGRPLAPLLFAVAPDILLRRIARQVPDRTLRARSDDTALVHPDIWGALPQIEVIPPDFQRMSELALNVDKTAFVPLSRGSSESTRERLARAAPLWGSRSVARNARHLGYAIGPGRGDLTWDAPAWAWGLNTILAHLVFVLSTTPFACQLDPLPEKALEVEAGFGLLKSFKWLGFPAEVPDLDSIAVAARASVALRENMKQGGLRVTQRARQLRQLLSRADCADRALHHGGWIGSNFPFSLVAATLKVHALQDMAPAELNARDECHKKAGWQARVSKALRPPLELEAQAHLRRRRGHWQARAMPGRRVQSFMKHMRRLAGPVAPRVQSATLRAARSTASRFGGRAPCCFGCHRGSDSIKHYAACGEFHALRARWLGLTWPQMACQLDDFIGLGITTARS</sequence>
<feature type="non-terminal residue" evidence="1">
    <location>
        <position position="419"/>
    </location>
</feature>
<evidence type="ECO:0000313" key="1">
    <source>
        <dbReference type="EMBL" id="CAK0878271.1"/>
    </source>
</evidence>
<reference evidence="1" key="1">
    <citation type="submission" date="2023-10" db="EMBL/GenBank/DDBJ databases">
        <authorList>
            <person name="Chen Y."/>
            <person name="Shah S."/>
            <person name="Dougan E. K."/>
            <person name="Thang M."/>
            <person name="Chan C."/>
        </authorList>
    </citation>
    <scope>NUCLEOTIDE SEQUENCE [LARGE SCALE GENOMIC DNA]</scope>
</reference>
<comment type="caution">
    <text evidence="1">The sequence shown here is derived from an EMBL/GenBank/DDBJ whole genome shotgun (WGS) entry which is preliminary data.</text>
</comment>
<evidence type="ECO:0000313" key="2">
    <source>
        <dbReference type="Proteomes" id="UP001189429"/>
    </source>
</evidence>
<evidence type="ECO:0008006" key="3">
    <source>
        <dbReference type="Google" id="ProtNLM"/>
    </source>
</evidence>
<name>A0ABN9VXB6_9DINO</name>
<protein>
    <recommendedName>
        <fullName evidence="3">Reverse transcriptase domain-containing protein</fullName>
    </recommendedName>
</protein>
<accession>A0ABN9VXB6</accession>